<feature type="domain" description="PspC-related ToastRack" evidence="10">
    <location>
        <begin position="399"/>
        <end position="529"/>
    </location>
</feature>
<evidence type="ECO:0000256" key="2">
    <source>
        <dbReference type="ARBA" id="ARBA00022475"/>
    </source>
</evidence>
<keyword evidence="3 7" id="KW-0812">Transmembrane</keyword>
<dbReference type="Pfam" id="PF22744">
    <property type="entry name" value="Toast-rack_PspC-Cterm"/>
    <property type="match status" value="1"/>
</dbReference>
<evidence type="ECO:0000256" key="1">
    <source>
        <dbReference type="ARBA" id="ARBA00004162"/>
    </source>
</evidence>
<evidence type="ECO:0000256" key="3">
    <source>
        <dbReference type="ARBA" id="ARBA00022692"/>
    </source>
</evidence>
<keyword evidence="12" id="KW-1185">Reference proteome</keyword>
<dbReference type="InterPro" id="IPR054321">
    <property type="entry name" value="PspC-rel_TM"/>
</dbReference>
<dbReference type="GO" id="GO:0005886">
    <property type="term" value="C:plasma membrane"/>
    <property type="evidence" value="ECO:0007669"/>
    <property type="project" value="UniProtKB-SubCell"/>
</dbReference>
<feature type="region of interest" description="Disordered" evidence="6">
    <location>
        <begin position="538"/>
        <end position="564"/>
    </location>
</feature>
<feature type="transmembrane region" description="Helical" evidence="7">
    <location>
        <begin position="328"/>
        <end position="346"/>
    </location>
</feature>
<sequence length="582" mass="65743">MNKTVNINLAGISFHIDENAFGKLSRYLDAIRKSLKGADGSEEIMQDIEARIAELFSEKIHFQSQVISLKDLDEVITVMGQPEDYEVDDEIFEENPKSSNSYSKSTGNAKHKQLFRDIDNKYIGGVSSGIGHYIGIDAIWIRLLWVILVLAGLGSPIFIYILLWILVPAAITTSDKLKMTGEPINISNIERKFKEGFDNVTDRVKNVDYDKYGNKVKSGASSFFDSLGEIITTIFKVFAKLIGVFIIFISLSTIIGLVVGFFTMGTIDFWGSNEMTEYIAMVDTTNVPLWLWALLGFLAIGIPFFALFILGLKLLISNLKAMGATMKIVLIVVWALSIIGLTILGIKQATEKAYDGNYIEEKALSIRTLDTLHVKMRADNQFSHKLGRDSDLEIKYTKDEQRIIYSTNIRMNIKSTTDSIGKIIIEKTAEANNSLDAKKRAEAINYNYSFENKTLNLDGFFTTPVENKFRDQQIEITVFVPEGTIIFSSEDVSSYYSFDSYFNEASKWDKQAHYFKMHKNKVACLDCEEKIDISENAKTLENTESQKETDSVSPQKTKSWEEKVIDDLKSKENSKSNTFKSI</sequence>
<feature type="domain" description="PspC-related transmembrane region" evidence="9">
    <location>
        <begin position="209"/>
        <end position="351"/>
    </location>
</feature>
<evidence type="ECO:0000256" key="7">
    <source>
        <dbReference type="SAM" id="Phobius"/>
    </source>
</evidence>
<evidence type="ECO:0000313" key="11">
    <source>
        <dbReference type="EMBL" id="SHJ45570.1"/>
    </source>
</evidence>
<feature type="transmembrane region" description="Helical" evidence="7">
    <location>
        <begin position="290"/>
        <end position="316"/>
    </location>
</feature>
<reference evidence="12" key="1">
    <citation type="submission" date="2016-11" db="EMBL/GenBank/DDBJ databases">
        <authorList>
            <person name="Varghese N."/>
            <person name="Submissions S."/>
        </authorList>
    </citation>
    <scope>NUCLEOTIDE SEQUENCE [LARGE SCALE GENOMIC DNA]</scope>
    <source>
        <strain evidence="12">DSM 26349</strain>
    </source>
</reference>
<evidence type="ECO:0000259" key="8">
    <source>
        <dbReference type="Pfam" id="PF04024"/>
    </source>
</evidence>
<feature type="domain" description="Phage shock protein PspC N-terminal" evidence="8">
    <location>
        <begin position="112"/>
        <end position="169"/>
    </location>
</feature>
<dbReference type="Pfam" id="PF04024">
    <property type="entry name" value="PspC"/>
    <property type="match status" value="1"/>
</dbReference>
<dbReference type="EMBL" id="FQYV01000017">
    <property type="protein sequence ID" value="SHJ45570.1"/>
    <property type="molecule type" value="Genomic_DNA"/>
</dbReference>
<dbReference type="PANTHER" id="PTHR33885">
    <property type="entry name" value="PHAGE SHOCK PROTEIN C"/>
    <property type="match status" value="1"/>
</dbReference>
<evidence type="ECO:0000256" key="5">
    <source>
        <dbReference type="ARBA" id="ARBA00023136"/>
    </source>
</evidence>
<feature type="transmembrane region" description="Helical" evidence="7">
    <location>
        <begin position="241"/>
        <end position="270"/>
    </location>
</feature>
<evidence type="ECO:0000256" key="4">
    <source>
        <dbReference type="ARBA" id="ARBA00022989"/>
    </source>
</evidence>
<keyword evidence="5 7" id="KW-0472">Membrane</keyword>
<evidence type="ECO:0000259" key="10">
    <source>
        <dbReference type="Pfam" id="PF22744"/>
    </source>
</evidence>
<proteinExistence type="predicted"/>
<dbReference type="InterPro" id="IPR054319">
    <property type="entry name" value="PspC-rel_ToastRack"/>
</dbReference>
<comment type="subcellular location">
    <subcellularLocation>
        <location evidence="1">Cell membrane</location>
        <topology evidence="1">Single-pass membrane protein</topology>
    </subcellularLocation>
</comment>
<evidence type="ECO:0000313" key="12">
    <source>
        <dbReference type="Proteomes" id="UP000184172"/>
    </source>
</evidence>
<dbReference type="Pfam" id="PF22571">
    <property type="entry name" value="LiaI-LiaF-TM_PspC"/>
    <property type="match status" value="1"/>
</dbReference>
<gene>
    <name evidence="11" type="ORF">SAMN04487908_11741</name>
</gene>
<protein>
    <submittedName>
        <fullName evidence="11">Phage shock protein C (PspC) family protein</fullName>
    </submittedName>
</protein>
<keyword evidence="2" id="KW-1003">Cell membrane</keyword>
<organism evidence="11 12">
    <name type="scientific">Aequorivita viscosa</name>
    <dbReference type="NCBI Taxonomy" id="797419"/>
    <lineage>
        <taxon>Bacteria</taxon>
        <taxon>Pseudomonadati</taxon>
        <taxon>Bacteroidota</taxon>
        <taxon>Flavobacteriia</taxon>
        <taxon>Flavobacteriales</taxon>
        <taxon>Flavobacteriaceae</taxon>
        <taxon>Aequorivita</taxon>
    </lineage>
</organism>
<dbReference type="STRING" id="797419.SAMN05216556_11741"/>
<accession>A0A1M6JFX3</accession>
<dbReference type="AlphaFoldDB" id="A0A1M6JFX3"/>
<keyword evidence="4 7" id="KW-1133">Transmembrane helix</keyword>
<dbReference type="OrthoDB" id="5772680at2"/>
<dbReference type="RefSeq" id="WP_073219198.1">
    <property type="nucleotide sequence ID" value="NZ_FNNS01000017.1"/>
</dbReference>
<evidence type="ECO:0000256" key="6">
    <source>
        <dbReference type="SAM" id="MobiDB-lite"/>
    </source>
</evidence>
<evidence type="ECO:0000259" key="9">
    <source>
        <dbReference type="Pfam" id="PF22571"/>
    </source>
</evidence>
<dbReference type="InterPro" id="IPR007168">
    <property type="entry name" value="Phageshock_PspC_N"/>
</dbReference>
<dbReference type="Proteomes" id="UP000184172">
    <property type="component" value="Unassembled WGS sequence"/>
</dbReference>
<dbReference type="PANTHER" id="PTHR33885:SF3">
    <property type="entry name" value="PHAGE SHOCK PROTEIN C"/>
    <property type="match status" value="1"/>
</dbReference>
<dbReference type="InterPro" id="IPR052027">
    <property type="entry name" value="PspC"/>
</dbReference>
<feature type="transmembrane region" description="Helical" evidence="7">
    <location>
        <begin position="147"/>
        <end position="171"/>
    </location>
</feature>
<name>A0A1M6JFX3_9FLAO</name>
<feature type="transmembrane region" description="Helical" evidence="7">
    <location>
        <begin position="122"/>
        <end position="141"/>
    </location>
</feature>